<dbReference type="SUPFAM" id="SSF47240">
    <property type="entry name" value="Ferritin-like"/>
    <property type="match status" value="1"/>
</dbReference>
<dbReference type="Gene3D" id="1.10.620.20">
    <property type="entry name" value="Ribonucleotide Reductase, subunit A"/>
    <property type="match status" value="1"/>
</dbReference>
<comment type="caution">
    <text evidence="1">The sequence shown here is derived from an EMBL/GenBank/DDBJ whole genome shotgun (WGS) entry which is preliminary data.</text>
</comment>
<protein>
    <submittedName>
        <fullName evidence="1">Ferritin-like domain-containing protein</fullName>
    </submittedName>
</protein>
<dbReference type="EMBL" id="JABVEC010000001">
    <property type="protein sequence ID" value="MBC6463890.1"/>
    <property type="molecule type" value="Genomic_DNA"/>
</dbReference>
<proteinExistence type="predicted"/>
<reference evidence="1 2" key="1">
    <citation type="submission" date="2020-06" db="EMBL/GenBank/DDBJ databases">
        <title>Actinomadura xiongansis sp. nov., isolated from soil of Baiyangdian.</title>
        <authorList>
            <person name="Zhang X."/>
        </authorList>
    </citation>
    <scope>NUCLEOTIDE SEQUENCE [LARGE SCALE GENOMIC DNA]</scope>
    <source>
        <strain evidence="1 2">HBUM206468</strain>
    </source>
</reference>
<organism evidence="1 2">
    <name type="scientific">Actinomadura alba</name>
    <dbReference type="NCBI Taxonomy" id="406431"/>
    <lineage>
        <taxon>Bacteria</taxon>
        <taxon>Bacillati</taxon>
        <taxon>Actinomycetota</taxon>
        <taxon>Actinomycetes</taxon>
        <taxon>Streptosporangiales</taxon>
        <taxon>Thermomonosporaceae</taxon>
        <taxon>Actinomadura</taxon>
    </lineage>
</organism>
<sequence>MEDPAWERGSRMSAAVARSVQRFQVGEAGDGANLIDKAEHAGDDDYSAAARLFVAEEQNHARLLEHLLCAADRPTVAGHWSDTVFVRLRRALGLRVELLVLLIAEVVALRYYRALRDGTEDPLTTEVAGRILADERRHVPFHCDRLRQSLAGLPSPARAALLFLWRILLTGTAIVVAADHGKALRALGVPRLRFVADVLAEAKNAAAALRHADC</sequence>
<dbReference type="InterPro" id="IPR009078">
    <property type="entry name" value="Ferritin-like_SF"/>
</dbReference>
<accession>A0ABR7LGH0</accession>
<dbReference type="CDD" id="cd00657">
    <property type="entry name" value="Ferritin_like"/>
    <property type="match status" value="1"/>
</dbReference>
<evidence type="ECO:0000313" key="1">
    <source>
        <dbReference type="EMBL" id="MBC6463890.1"/>
    </source>
</evidence>
<keyword evidence="2" id="KW-1185">Reference proteome</keyword>
<gene>
    <name evidence="1" type="ORF">HKK74_00020</name>
</gene>
<evidence type="ECO:0000313" key="2">
    <source>
        <dbReference type="Proteomes" id="UP000805614"/>
    </source>
</evidence>
<dbReference type="Proteomes" id="UP000805614">
    <property type="component" value="Unassembled WGS sequence"/>
</dbReference>
<dbReference type="InterPro" id="IPR012348">
    <property type="entry name" value="RNR-like"/>
</dbReference>
<name>A0ABR7LGH0_9ACTN</name>